<feature type="domain" description="MHD" evidence="5">
    <location>
        <begin position="59"/>
        <end position="306"/>
    </location>
</feature>
<gene>
    <name evidence="6" type="ORF">PVK06_028431</name>
</gene>
<evidence type="ECO:0000256" key="3">
    <source>
        <dbReference type="ARBA" id="ARBA00022927"/>
    </source>
</evidence>
<dbReference type="Gene3D" id="2.60.40.1170">
    <property type="entry name" value="Mu homology domain, subdomain B"/>
    <property type="match status" value="1"/>
</dbReference>
<dbReference type="InterPro" id="IPR028565">
    <property type="entry name" value="MHD"/>
</dbReference>
<keyword evidence="7" id="KW-1185">Reference proteome</keyword>
<dbReference type="Pfam" id="PF00928">
    <property type="entry name" value="Adap_comp_sub"/>
    <property type="match status" value="1"/>
</dbReference>
<protein>
    <recommendedName>
        <fullName evidence="5">MHD domain-containing protein</fullName>
    </recommendedName>
</protein>
<proteinExistence type="predicted"/>
<evidence type="ECO:0000256" key="4">
    <source>
        <dbReference type="ARBA" id="ARBA00023136"/>
    </source>
</evidence>
<organism evidence="6 7">
    <name type="scientific">Gossypium arboreum</name>
    <name type="common">Tree cotton</name>
    <name type="synonym">Gossypium nanking</name>
    <dbReference type="NCBI Taxonomy" id="29729"/>
    <lineage>
        <taxon>Eukaryota</taxon>
        <taxon>Viridiplantae</taxon>
        <taxon>Streptophyta</taxon>
        <taxon>Embryophyta</taxon>
        <taxon>Tracheophyta</taxon>
        <taxon>Spermatophyta</taxon>
        <taxon>Magnoliopsida</taxon>
        <taxon>eudicotyledons</taxon>
        <taxon>Gunneridae</taxon>
        <taxon>Pentapetalae</taxon>
        <taxon>rosids</taxon>
        <taxon>malvids</taxon>
        <taxon>Malvales</taxon>
        <taxon>Malvaceae</taxon>
        <taxon>Malvoideae</taxon>
        <taxon>Gossypium</taxon>
    </lineage>
</organism>
<comment type="subcellular location">
    <subcellularLocation>
        <location evidence="1">Endomembrane system</location>
    </subcellularLocation>
</comment>
<keyword evidence="4" id="KW-0472">Membrane</keyword>
<sequence length="323" mass="36814">MEVGRVKKVVYSGRSAISIFIQGSHQMSLFQMQLHKLPVLCGGLGCNRCLFLVFLDIVESSVLYCDVMRKNKRFLRSASSLECLIQKAFRIRLPIFLNSVASVNIASVAMIGKTIKLDNVTFHQYVNLTRFKSEKTVSFVPPDGYFELMKYCFTEGVSLRFQILPTIKELGQTLMQVNVKVKSVFGVKMFALVVIRIPVPKQTVKQVSKSHQVEQTIMLPIDSLLWKIRKFPGQTKPTLSAEVELISTMAEKRFWMRPPIQMEFEIPFYPSKIAEFSSEVAIIDFIMSQVRRGYPSHVLTAEIEIVVVIDKMTPIPYLSHAAY</sequence>
<evidence type="ECO:0000313" key="7">
    <source>
        <dbReference type="Proteomes" id="UP001358586"/>
    </source>
</evidence>
<evidence type="ECO:0000256" key="2">
    <source>
        <dbReference type="ARBA" id="ARBA00022448"/>
    </source>
</evidence>
<dbReference type="PROSITE" id="PS51072">
    <property type="entry name" value="MHD"/>
    <property type="match status" value="1"/>
</dbReference>
<dbReference type="InterPro" id="IPR036168">
    <property type="entry name" value="AP2_Mu_C_sf"/>
</dbReference>
<evidence type="ECO:0000313" key="6">
    <source>
        <dbReference type="EMBL" id="KAK5812985.1"/>
    </source>
</evidence>
<evidence type="ECO:0000256" key="1">
    <source>
        <dbReference type="ARBA" id="ARBA00004308"/>
    </source>
</evidence>
<dbReference type="InterPro" id="IPR001392">
    <property type="entry name" value="Clathrin_mu"/>
</dbReference>
<evidence type="ECO:0000259" key="5">
    <source>
        <dbReference type="PROSITE" id="PS51072"/>
    </source>
</evidence>
<dbReference type="PRINTS" id="PR00314">
    <property type="entry name" value="CLATHRINADPT"/>
</dbReference>
<dbReference type="EMBL" id="JARKNE010000008">
    <property type="protein sequence ID" value="KAK5812985.1"/>
    <property type="molecule type" value="Genomic_DNA"/>
</dbReference>
<keyword evidence="3" id="KW-0653">Protein transport</keyword>
<dbReference type="PANTHER" id="PTHR10529">
    <property type="entry name" value="AP COMPLEX SUBUNIT MU"/>
    <property type="match status" value="1"/>
</dbReference>
<reference evidence="6 7" key="1">
    <citation type="submission" date="2023-03" db="EMBL/GenBank/DDBJ databases">
        <title>WGS of Gossypium arboreum.</title>
        <authorList>
            <person name="Yu D."/>
        </authorList>
    </citation>
    <scope>NUCLEOTIDE SEQUENCE [LARGE SCALE GENOMIC DNA]</scope>
    <source>
        <tissue evidence="6">Leaf</tissue>
    </source>
</reference>
<keyword evidence="2" id="KW-0813">Transport</keyword>
<dbReference type="Proteomes" id="UP001358586">
    <property type="component" value="Chromosome 8"/>
</dbReference>
<dbReference type="SUPFAM" id="SSF49447">
    <property type="entry name" value="Second domain of Mu2 adaptin subunit (ap50) of ap2 adaptor"/>
    <property type="match status" value="1"/>
</dbReference>
<comment type="caution">
    <text evidence="6">The sequence shown here is derived from an EMBL/GenBank/DDBJ whole genome shotgun (WGS) entry which is preliminary data.</text>
</comment>
<name>A0ABR0P306_GOSAR</name>
<accession>A0ABR0P306</accession>
<dbReference type="InterPro" id="IPR050431">
    <property type="entry name" value="Adaptor_comp_med_subunit"/>
</dbReference>